<comment type="caution">
    <text evidence="1">The sequence shown here is derived from an EMBL/GenBank/DDBJ whole genome shotgun (WGS) entry which is preliminary data.</text>
</comment>
<dbReference type="RefSeq" id="WP_003932443.1">
    <property type="nucleotide sequence ID" value="NZ_JH814696.1"/>
</dbReference>
<name>K0USK1_MYCVA</name>
<dbReference type="InterPro" id="IPR012349">
    <property type="entry name" value="Split_barrel_FMN-bd"/>
</dbReference>
<dbReference type="PATRIC" id="fig|1194972.3.peg.2065"/>
<dbReference type="Gene3D" id="2.30.110.10">
    <property type="entry name" value="Electron Transport, Fmn-binding Protein, Chain A"/>
    <property type="match status" value="1"/>
</dbReference>
<dbReference type="PANTHER" id="PTHR34071:SF2">
    <property type="entry name" value="FLAVIN-NUCLEOTIDE-BINDING PROTEIN"/>
    <property type="match status" value="1"/>
</dbReference>
<dbReference type="EMBL" id="ALQA01000017">
    <property type="protein sequence ID" value="EJZ10112.1"/>
    <property type="molecule type" value="Genomic_DNA"/>
</dbReference>
<sequence length="153" mass="16826">MLGDLTPDEIERLLEDEVLGRIGCLSGGRPYVVPVCYAYLDGCVYGHTARGAKWQAMRAEPSVCFEVEHVDDLSSWRSVIAWGVFEELDGADAERGMQLLVDRILPLLHTPATPQPRPHSSTATATVYRIRLGEKTGRFENHSANPHPSAAPS</sequence>
<accession>K0USK1</accession>
<dbReference type="eggNOG" id="COG3467">
    <property type="taxonomic scope" value="Bacteria"/>
</dbReference>
<dbReference type="Proteomes" id="UP000006072">
    <property type="component" value="Unassembled WGS sequence"/>
</dbReference>
<organism evidence="1 2">
    <name type="scientific">Mycolicibacterium vaccae ATCC 25954</name>
    <dbReference type="NCBI Taxonomy" id="1194972"/>
    <lineage>
        <taxon>Bacteria</taxon>
        <taxon>Bacillati</taxon>
        <taxon>Actinomycetota</taxon>
        <taxon>Actinomycetes</taxon>
        <taxon>Mycobacteriales</taxon>
        <taxon>Mycobacteriaceae</taxon>
        <taxon>Mycolicibacterium</taxon>
    </lineage>
</organism>
<keyword evidence="2" id="KW-1185">Reference proteome</keyword>
<evidence type="ECO:0000313" key="1">
    <source>
        <dbReference type="EMBL" id="EJZ10112.1"/>
    </source>
</evidence>
<protein>
    <submittedName>
        <fullName evidence="1">Pyridoxamine 5'-phosphate oxidase-like FMN-binding protein</fullName>
    </submittedName>
</protein>
<dbReference type="HOGENOM" id="CLU_067890_3_1_11"/>
<reference evidence="1 2" key="1">
    <citation type="journal article" date="2012" name="J. Bacteriol.">
        <title>Complete Genome Sequence of Mycobacterium vaccae Type Strain ATCC 25954.</title>
        <authorList>
            <person name="Ho Y.S."/>
            <person name="Adroub S.A."/>
            <person name="Abadi M."/>
            <person name="Al Alwan B."/>
            <person name="Alkhateeb R."/>
            <person name="Gao G."/>
            <person name="Ragab A."/>
            <person name="Ali S."/>
            <person name="van Soolingen D."/>
            <person name="Bitter W."/>
            <person name="Pain A."/>
            <person name="Abdallah A.M."/>
        </authorList>
    </citation>
    <scope>NUCLEOTIDE SEQUENCE [LARGE SCALE GENOMIC DNA]</scope>
    <source>
        <strain evidence="1 2">ATCC 25954</strain>
    </source>
</reference>
<evidence type="ECO:0000313" key="2">
    <source>
        <dbReference type="Proteomes" id="UP000006072"/>
    </source>
</evidence>
<proteinExistence type="predicted"/>
<dbReference type="PANTHER" id="PTHR34071">
    <property type="entry name" value="5-NITROIMIDAZOLE ANTIBIOTICS RESISTANCE PROTEIN, NIMA-FAMILY-RELATED PROTEIN-RELATED"/>
    <property type="match status" value="1"/>
</dbReference>
<dbReference type="InterPro" id="IPR024747">
    <property type="entry name" value="Pyridox_Oxase-rel"/>
</dbReference>
<dbReference type="Pfam" id="PF12900">
    <property type="entry name" value="Pyridox_ox_2"/>
    <property type="match status" value="1"/>
</dbReference>
<dbReference type="AlphaFoldDB" id="K0USK1"/>
<dbReference type="SUPFAM" id="SSF50475">
    <property type="entry name" value="FMN-binding split barrel"/>
    <property type="match status" value="1"/>
</dbReference>
<gene>
    <name evidence="1" type="ORF">MVAC_10302</name>
</gene>